<feature type="transmembrane region" description="Helical" evidence="1">
    <location>
        <begin position="314"/>
        <end position="333"/>
    </location>
</feature>
<feature type="transmembrane region" description="Helical" evidence="1">
    <location>
        <begin position="199"/>
        <end position="220"/>
    </location>
</feature>
<name>A0A9D0Z8J7_9FIRM</name>
<feature type="transmembrane region" description="Helical" evidence="1">
    <location>
        <begin position="226"/>
        <end position="244"/>
    </location>
</feature>
<keyword evidence="1" id="KW-0472">Membrane</keyword>
<accession>A0A9D0Z8J7</accession>
<keyword evidence="1" id="KW-1133">Transmembrane helix</keyword>
<feature type="transmembrane region" description="Helical" evidence="1">
    <location>
        <begin position="466"/>
        <end position="483"/>
    </location>
</feature>
<dbReference type="Proteomes" id="UP000886874">
    <property type="component" value="Unassembled WGS sequence"/>
</dbReference>
<gene>
    <name evidence="2" type="ORF">IAA67_06195</name>
</gene>
<feature type="transmembrane region" description="Helical" evidence="1">
    <location>
        <begin position="47"/>
        <end position="80"/>
    </location>
</feature>
<reference evidence="2" key="2">
    <citation type="journal article" date="2021" name="PeerJ">
        <title>Extensive microbial diversity within the chicken gut microbiome revealed by metagenomics and culture.</title>
        <authorList>
            <person name="Gilroy R."/>
            <person name="Ravi A."/>
            <person name="Getino M."/>
            <person name="Pursley I."/>
            <person name="Horton D.L."/>
            <person name="Alikhan N.F."/>
            <person name="Baker D."/>
            <person name="Gharbi K."/>
            <person name="Hall N."/>
            <person name="Watson M."/>
            <person name="Adriaenssens E.M."/>
            <person name="Foster-Nyarko E."/>
            <person name="Jarju S."/>
            <person name="Secka A."/>
            <person name="Antonio M."/>
            <person name="Oren A."/>
            <person name="Chaudhuri R.R."/>
            <person name="La Ragione R."/>
            <person name="Hildebrand F."/>
            <person name="Pallen M.J."/>
        </authorList>
    </citation>
    <scope>NUCLEOTIDE SEQUENCE</scope>
    <source>
        <strain evidence="2">ChiSjej2B20-13462</strain>
    </source>
</reference>
<keyword evidence="1" id="KW-0812">Transmembrane</keyword>
<evidence type="ECO:0000256" key="1">
    <source>
        <dbReference type="SAM" id="Phobius"/>
    </source>
</evidence>
<protein>
    <submittedName>
        <fullName evidence="2">Uncharacterized protein</fullName>
    </submittedName>
</protein>
<dbReference type="EMBL" id="DVFN01000091">
    <property type="protein sequence ID" value="HIQ69900.1"/>
    <property type="molecule type" value="Genomic_DNA"/>
</dbReference>
<feature type="transmembrane region" description="Helical" evidence="1">
    <location>
        <begin position="156"/>
        <end position="178"/>
    </location>
</feature>
<feature type="transmembrane region" description="Helical" evidence="1">
    <location>
        <begin position="86"/>
        <end position="108"/>
    </location>
</feature>
<evidence type="ECO:0000313" key="3">
    <source>
        <dbReference type="Proteomes" id="UP000886874"/>
    </source>
</evidence>
<feature type="transmembrane region" description="Helical" evidence="1">
    <location>
        <begin position="431"/>
        <end position="454"/>
    </location>
</feature>
<comment type="caution">
    <text evidence="2">The sequence shown here is derived from an EMBL/GenBank/DDBJ whole genome shotgun (WGS) entry which is preliminary data.</text>
</comment>
<feature type="transmembrane region" description="Helical" evidence="1">
    <location>
        <begin position="339"/>
        <end position="357"/>
    </location>
</feature>
<evidence type="ECO:0000313" key="2">
    <source>
        <dbReference type="EMBL" id="HIQ69900.1"/>
    </source>
</evidence>
<sequence length="523" mass="59020">MNKTLRISFALQNTYRVNSILYALKQIPLLKRLLPDELYRVRGLKRLACVIAGIWEVLSVFLWKFLYFLTLVCGIGLLYQKASSEAVFLHILLCLTLIGAFLNTQMFDPTRAKYYALILMRMDARAYTLSRYAYAMGKVLVGFLPMALFFGLNRNVPWWACLLLPPAVVGAKVTVAAYSLRDYRRRGSIYNENRLSKSIWLAAALLLALAYGPPALGYVLPPAASLSVFGLMIVCGALSVPTILRFDQYRALHQELLGQMLHQMDSAKSSVKQSVEKSISADLSLTSRRQGFAYLNELFIKRHQKILWKATEKISAVLLALTALGLLVLKLVPESRPEINGMLLTWLPYFTFIMYSLNRGTGFTRALFMNCDHSLLTYACFKEPRHILTLFRIRLWEIVKINAVPALILGGGLALLLWASGGTENPLEYAVLIVTILAMSVFFSIHYLTIYYLIQPYNAATELKSGTYSLVMMGTYVVCFVLMQVRLPILVFGLACIAFCVIYCAVACVLVYRMAPRTFRLRT</sequence>
<dbReference type="AlphaFoldDB" id="A0A9D0Z8J7"/>
<organism evidence="2 3">
    <name type="scientific">Candidatus Avoscillospira stercorigallinarum</name>
    <dbReference type="NCBI Taxonomy" id="2840708"/>
    <lineage>
        <taxon>Bacteria</taxon>
        <taxon>Bacillati</taxon>
        <taxon>Bacillota</taxon>
        <taxon>Clostridia</taxon>
        <taxon>Eubacteriales</taxon>
        <taxon>Oscillospiraceae</taxon>
        <taxon>Oscillospiraceae incertae sedis</taxon>
        <taxon>Candidatus Avoscillospira</taxon>
    </lineage>
</organism>
<reference evidence="2" key="1">
    <citation type="submission" date="2020-10" db="EMBL/GenBank/DDBJ databases">
        <authorList>
            <person name="Gilroy R."/>
        </authorList>
    </citation>
    <scope>NUCLEOTIDE SEQUENCE</scope>
    <source>
        <strain evidence="2">ChiSjej2B20-13462</strain>
    </source>
</reference>
<feature type="transmembrane region" description="Helical" evidence="1">
    <location>
        <begin position="401"/>
        <end position="419"/>
    </location>
</feature>
<proteinExistence type="predicted"/>
<feature type="transmembrane region" description="Helical" evidence="1">
    <location>
        <begin position="129"/>
        <end position="150"/>
    </location>
</feature>
<feature type="transmembrane region" description="Helical" evidence="1">
    <location>
        <begin position="489"/>
        <end position="512"/>
    </location>
</feature>